<organism evidence="2">
    <name type="scientific">Flexilinea flocculi</name>
    <dbReference type="NCBI Taxonomy" id="1678840"/>
    <lineage>
        <taxon>Bacteria</taxon>
        <taxon>Bacillati</taxon>
        <taxon>Chloroflexota</taxon>
        <taxon>Anaerolineae</taxon>
        <taxon>Anaerolineales</taxon>
        <taxon>Anaerolineaceae</taxon>
        <taxon>Flexilinea</taxon>
    </lineage>
</organism>
<keyword evidence="2" id="KW-0238">DNA-binding</keyword>
<dbReference type="InterPro" id="IPR005175">
    <property type="entry name" value="PPC_dom"/>
</dbReference>
<dbReference type="PROSITE" id="PS51742">
    <property type="entry name" value="PPC"/>
    <property type="match status" value="1"/>
</dbReference>
<dbReference type="AlphaFoldDB" id="A0A0K8P9F6"/>
<evidence type="ECO:0000259" key="1">
    <source>
        <dbReference type="PROSITE" id="PS51742"/>
    </source>
</evidence>
<dbReference type="SUPFAM" id="SSF117856">
    <property type="entry name" value="AF0104/ALDC/Ptd012-like"/>
    <property type="match status" value="1"/>
</dbReference>
<sequence>MYNQSDLPAWQQDATSPEQYHCCETRRGREFIIRLMTGADPVLAIENFAKEQNIRFGKVHATFMGGFQPCRYYVWVPDTVHPDNWHLEGEATNTNLTMLSAIGGMIGQRPTPDGKEEPFVAMHFVAGGAWDCGTIAGHLLEGTRVKGCMQCFVTELLDIEVLKPVDVFGEAYTHPENFYRNIVK</sequence>
<keyword evidence="3" id="KW-1185">Reference proteome</keyword>
<dbReference type="Gene3D" id="3.30.1330.80">
    <property type="entry name" value="Hypothetical protein, similar to alpha- acetolactate decarboxylase, domain 2"/>
    <property type="match status" value="1"/>
</dbReference>
<dbReference type="CDD" id="cd11378">
    <property type="entry name" value="DUF296"/>
    <property type="match status" value="1"/>
</dbReference>
<dbReference type="EMBL" id="DF968179">
    <property type="protein sequence ID" value="GAP39288.1"/>
    <property type="molecule type" value="Genomic_DNA"/>
</dbReference>
<name>A0A0K8P9F6_9CHLR</name>
<evidence type="ECO:0000313" key="2">
    <source>
        <dbReference type="EMBL" id="GAP39288.1"/>
    </source>
</evidence>
<reference evidence="2" key="1">
    <citation type="journal article" date="2015" name="Genome Announc.">
        <title>Draft Genome Sequence of Anaerolineae Strain TC1, a Novel Isolate from a Methanogenic Wastewater Treatment System.</title>
        <authorList>
            <person name="Matsuura N."/>
            <person name="Tourlousse D.M."/>
            <person name="Sun L."/>
            <person name="Toyonaga M."/>
            <person name="Kuroda K."/>
            <person name="Ohashi A."/>
            <person name="Cruz R."/>
            <person name="Yamaguchi T."/>
            <person name="Sekiguchi Y."/>
        </authorList>
    </citation>
    <scope>NUCLEOTIDE SEQUENCE [LARGE SCALE GENOMIC DNA]</scope>
    <source>
        <strain evidence="2">TC1</strain>
    </source>
</reference>
<accession>A0A0K8P9F6</accession>
<evidence type="ECO:0000313" key="3">
    <source>
        <dbReference type="Proteomes" id="UP000053370"/>
    </source>
</evidence>
<feature type="domain" description="PPC" evidence="1">
    <location>
        <begin position="25"/>
        <end position="176"/>
    </location>
</feature>
<proteinExistence type="predicted"/>
<dbReference type="Pfam" id="PF03479">
    <property type="entry name" value="PCC"/>
    <property type="match status" value="1"/>
</dbReference>
<dbReference type="Proteomes" id="UP000053370">
    <property type="component" value="Unassembled WGS sequence"/>
</dbReference>
<gene>
    <name evidence="2" type="ORF">ATC1_11215</name>
</gene>
<protein>
    <submittedName>
        <fullName evidence="2">Predicted DNA-binding protein with PD1-like DNA-binding motif</fullName>
    </submittedName>
</protein>
<dbReference type="GO" id="GO:0003677">
    <property type="term" value="F:DNA binding"/>
    <property type="evidence" value="ECO:0007669"/>
    <property type="project" value="UniProtKB-KW"/>
</dbReference>
<dbReference type="OrthoDB" id="9798999at2"/>
<dbReference type="RefSeq" id="WP_062277307.1">
    <property type="nucleotide sequence ID" value="NZ_DF968179.1"/>
</dbReference>